<sequence length="176" mass="20950">MNFYMQYTDTDDSFEIGQECTVFYEIINNYVERQVLLAKDKLVGSNRKDKMLDYFLSECSITPDDFDIEDKNFKIITKIEFEEIWDKHCNLYKEEWNYSKNKFKIGMEVKGEVEVIYPQGIIIKLNETTLAITDYDKCLRNSPVTSIYPNQYISGKVKEYDEKNMWIVIEMSKVII</sequence>
<organism evidence="1 2">
    <name type="scientific">Clostridium cavendishii DSM 21758</name>
    <dbReference type="NCBI Taxonomy" id="1121302"/>
    <lineage>
        <taxon>Bacteria</taxon>
        <taxon>Bacillati</taxon>
        <taxon>Bacillota</taxon>
        <taxon>Clostridia</taxon>
        <taxon>Eubacteriales</taxon>
        <taxon>Clostridiaceae</taxon>
        <taxon>Clostridium</taxon>
    </lineage>
</organism>
<accession>A0A1M6NPH2</accession>
<reference evidence="1 2" key="1">
    <citation type="submission" date="2016-11" db="EMBL/GenBank/DDBJ databases">
        <authorList>
            <person name="Jaros S."/>
            <person name="Januszkiewicz K."/>
            <person name="Wedrychowicz H."/>
        </authorList>
    </citation>
    <scope>NUCLEOTIDE SEQUENCE [LARGE SCALE GENOMIC DNA]</scope>
    <source>
        <strain evidence="1 2">DSM 21758</strain>
    </source>
</reference>
<evidence type="ECO:0000313" key="1">
    <source>
        <dbReference type="EMBL" id="SHJ97637.1"/>
    </source>
</evidence>
<proteinExistence type="predicted"/>
<dbReference type="Proteomes" id="UP000184310">
    <property type="component" value="Unassembled WGS sequence"/>
</dbReference>
<dbReference type="AlphaFoldDB" id="A0A1M6NPH2"/>
<gene>
    <name evidence="1" type="ORF">SAMN02745163_02971</name>
</gene>
<keyword evidence="2" id="KW-1185">Reference proteome</keyword>
<dbReference type="EMBL" id="FQZB01000012">
    <property type="protein sequence ID" value="SHJ97637.1"/>
    <property type="molecule type" value="Genomic_DNA"/>
</dbReference>
<evidence type="ECO:0000313" key="2">
    <source>
        <dbReference type="Proteomes" id="UP000184310"/>
    </source>
</evidence>
<protein>
    <recommendedName>
        <fullName evidence="3">S1 motif domain-containing protein</fullName>
    </recommendedName>
</protein>
<dbReference type="OrthoDB" id="2083321at2"/>
<evidence type="ECO:0008006" key="3">
    <source>
        <dbReference type="Google" id="ProtNLM"/>
    </source>
</evidence>
<dbReference type="STRING" id="1121302.SAMN02745163_02971"/>
<dbReference type="RefSeq" id="WP_072989380.1">
    <property type="nucleotide sequence ID" value="NZ_FQZB01000012.1"/>
</dbReference>
<name>A0A1M6NPH2_9CLOT</name>